<sequence>MADDIIERYSNLHLEDEETDLIDLSGVESPETDGRVSLMLVGRLLTDRAYNFEAFKRTMCQVWGLVGKVIIRTLGSGKFLFQFFHWREKEKVMMGRPWCFEQSLLILNEVIGNEQPMDVVLNKSPFWVRIENLPFNCRSDAHVREAAINLGEMLEIEEDILGIEKDRRIRVLMDVSKPLRRTQKIVNREGRAVRVNFKYERLPFFCFMCGMMGHSDKDCLKVPEEQQKRGPGWSVNLKASPRKGRMHNIEEVKEITAARRTLFVPKPNSVVLTNVDKKDTGEEANKPGRPGSFKVVEEGGKQVVEEKERSGEVEVETTQNLNALSVSGVGAIIQKPTNRLRKVKKITRSKVFDAGGVVLSGALSSLNGKRKMQTDGDDVIMEERLDAGQRLKTSIVGVVFQQDIQVAAVGEVRPREQQ</sequence>
<evidence type="ECO:0000259" key="3">
    <source>
        <dbReference type="PROSITE" id="PS50158"/>
    </source>
</evidence>
<feature type="compositionally biased region" description="Basic and acidic residues" evidence="2">
    <location>
        <begin position="275"/>
        <end position="286"/>
    </location>
</feature>
<keyword evidence="1" id="KW-0862">Zinc</keyword>
<keyword evidence="1" id="KW-0479">Metal-binding</keyword>
<dbReference type="AlphaFoldDB" id="A0A9R0JH24"/>
<evidence type="ECO:0000313" key="5">
    <source>
        <dbReference type="RefSeq" id="XP_021867391.2"/>
    </source>
</evidence>
<name>A0A9R0JH24_SPIOL</name>
<proteinExistence type="predicted"/>
<dbReference type="InterPro" id="IPR025558">
    <property type="entry name" value="DUF4283"/>
</dbReference>
<dbReference type="Proteomes" id="UP000813463">
    <property type="component" value="Chromosome 1"/>
</dbReference>
<dbReference type="KEGG" id="soe:110806063"/>
<protein>
    <recommendedName>
        <fullName evidence="3">CCHC-type domain-containing protein</fullName>
    </recommendedName>
</protein>
<feature type="domain" description="CCHC-type" evidence="3">
    <location>
        <begin position="206"/>
        <end position="219"/>
    </location>
</feature>
<evidence type="ECO:0000256" key="1">
    <source>
        <dbReference type="PROSITE-ProRule" id="PRU00047"/>
    </source>
</evidence>
<dbReference type="PANTHER" id="PTHR31286">
    <property type="entry name" value="GLYCINE-RICH CELL WALL STRUCTURAL PROTEIN 1.8-LIKE"/>
    <property type="match status" value="1"/>
</dbReference>
<dbReference type="GO" id="GO:0008270">
    <property type="term" value="F:zinc ion binding"/>
    <property type="evidence" value="ECO:0007669"/>
    <property type="project" value="UniProtKB-KW"/>
</dbReference>
<reference evidence="5" key="2">
    <citation type="submission" date="2025-08" db="UniProtKB">
        <authorList>
            <consortium name="RefSeq"/>
        </authorList>
    </citation>
    <scope>IDENTIFICATION</scope>
    <source>
        <tissue evidence="5">Leaf</tissue>
    </source>
</reference>
<evidence type="ECO:0000313" key="4">
    <source>
        <dbReference type="Proteomes" id="UP000813463"/>
    </source>
</evidence>
<organism evidence="4 5">
    <name type="scientific">Spinacia oleracea</name>
    <name type="common">Spinach</name>
    <dbReference type="NCBI Taxonomy" id="3562"/>
    <lineage>
        <taxon>Eukaryota</taxon>
        <taxon>Viridiplantae</taxon>
        <taxon>Streptophyta</taxon>
        <taxon>Embryophyta</taxon>
        <taxon>Tracheophyta</taxon>
        <taxon>Spermatophyta</taxon>
        <taxon>Magnoliopsida</taxon>
        <taxon>eudicotyledons</taxon>
        <taxon>Gunneridae</taxon>
        <taxon>Pentapetalae</taxon>
        <taxon>Caryophyllales</taxon>
        <taxon>Chenopodiaceae</taxon>
        <taxon>Chenopodioideae</taxon>
        <taxon>Anserineae</taxon>
        <taxon>Spinacia</taxon>
    </lineage>
</organism>
<evidence type="ECO:0000256" key="2">
    <source>
        <dbReference type="SAM" id="MobiDB-lite"/>
    </source>
</evidence>
<dbReference type="Pfam" id="PF14392">
    <property type="entry name" value="zf-CCHC_4"/>
    <property type="match status" value="1"/>
</dbReference>
<accession>A0A9R0JH24</accession>
<dbReference type="InterPro" id="IPR001878">
    <property type="entry name" value="Znf_CCHC"/>
</dbReference>
<gene>
    <name evidence="5" type="primary">LOC110806063</name>
</gene>
<keyword evidence="1" id="KW-0863">Zinc-finger</keyword>
<dbReference type="RefSeq" id="XP_021867391.2">
    <property type="nucleotide sequence ID" value="XM_022011699.2"/>
</dbReference>
<dbReference type="Pfam" id="PF14111">
    <property type="entry name" value="DUF4283"/>
    <property type="match status" value="1"/>
</dbReference>
<dbReference type="InterPro" id="IPR040256">
    <property type="entry name" value="At4g02000-like"/>
</dbReference>
<keyword evidence="4" id="KW-1185">Reference proteome</keyword>
<dbReference type="GeneID" id="110806063"/>
<dbReference type="PROSITE" id="PS50158">
    <property type="entry name" value="ZF_CCHC"/>
    <property type="match status" value="1"/>
</dbReference>
<feature type="region of interest" description="Disordered" evidence="2">
    <location>
        <begin position="275"/>
        <end position="294"/>
    </location>
</feature>
<dbReference type="GO" id="GO:0003676">
    <property type="term" value="F:nucleic acid binding"/>
    <property type="evidence" value="ECO:0007669"/>
    <property type="project" value="InterPro"/>
</dbReference>
<dbReference type="PANTHER" id="PTHR31286:SF153">
    <property type="entry name" value="DUF4283 DOMAIN PROTEIN"/>
    <property type="match status" value="1"/>
</dbReference>
<dbReference type="InterPro" id="IPR025836">
    <property type="entry name" value="Zn_knuckle_CX2CX4HX4C"/>
</dbReference>
<reference evidence="4" key="1">
    <citation type="journal article" date="2021" name="Nat. Commun.">
        <title>Genomic analyses provide insights into spinach domestication and the genetic basis of agronomic traits.</title>
        <authorList>
            <person name="Cai X."/>
            <person name="Sun X."/>
            <person name="Xu C."/>
            <person name="Sun H."/>
            <person name="Wang X."/>
            <person name="Ge C."/>
            <person name="Zhang Z."/>
            <person name="Wang Q."/>
            <person name="Fei Z."/>
            <person name="Jiao C."/>
            <person name="Wang Q."/>
        </authorList>
    </citation>
    <scope>NUCLEOTIDE SEQUENCE [LARGE SCALE GENOMIC DNA]</scope>
    <source>
        <strain evidence="4">cv. Varoflay</strain>
    </source>
</reference>